<accession>A0A1E3VZJ0</accession>
<name>A0A1E3VZJ0_9HYPH</name>
<evidence type="ECO:0000259" key="2">
    <source>
        <dbReference type="Pfam" id="PF10145"/>
    </source>
</evidence>
<dbReference type="AlphaFoldDB" id="A0A1E3VZJ0"/>
<feature type="domain" description="Phage tail tape measure protein" evidence="2">
    <location>
        <begin position="94"/>
        <end position="297"/>
    </location>
</feature>
<evidence type="ECO:0000313" key="4">
    <source>
        <dbReference type="Proteomes" id="UP000094501"/>
    </source>
</evidence>
<sequence length="457" mass="47846">MTDLHARAIITAVDKVSGPLGAIAGKVAAVHKGMAASVGAAGVAMAAAGRNLMFATTLPAGVMVKQAAEWQTAMLGWKKAADELNDPEVYEQARQEIKSLATRLPLSQAQLTDLATAASRVGVAFKDVSRFVELAAKTADAFDMDATSAGDALSSIKESAGLSNDQLNVLIGRMDLLENSMNVRGKQLIDYTNDIGALGRQAGFTNAQIAVLGATMIAAGSDASDAATSSKNLFKTLTGGTALSKENLKVFKRLGIDADAFAKQVQKEPVKALGMLRDRLNEVIPAHQRLGALFSLFKDQAAPAIALLFQNWDKYRKGLKLVQDEQKAAVQLDSSFAVTMEGLGKKLKITRNHIVNITDVFASRWMPTIDAALQKATDFMATIEKQPRALQALADGFGLLAAAGPAMWIVGAGLKGLSDAVGTLAKGLGGLSRMGGAARGGVGRAGCWIGAGRPCRP</sequence>
<dbReference type="OrthoDB" id="8429573at2"/>
<dbReference type="NCBIfam" id="TIGR01760">
    <property type="entry name" value="tape_meas_TP901"/>
    <property type="match status" value="1"/>
</dbReference>
<protein>
    <recommendedName>
        <fullName evidence="2">Phage tail tape measure protein domain-containing protein</fullName>
    </recommendedName>
</protein>
<proteinExistence type="predicted"/>
<dbReference type="InterPro" id="IPR010090">
    <property type="entry name" value="Phage_tape_meas"/>
</dbReference>
<keyword evidence="4" id="KW-1185">Reference proteome</keyword>
<evidence type="ECO:0000313" key="3">
    <source>
        <dbReference type="EMBL" id="ODR98923.1"/>
    </source>
</evidence>
<dbReference type="STRING" id="1774968.AUC68_07060"/>
<dbReference type="EMBL" id="LPWG01000012">
    <property type="protein sequence ID" value="ODR98923.1"/>
    <property type="molecule type" value="Genomic_DNA"/>
</dbReference>
<reference evidence="3 4" key="1">
    <citation type="journal article" date="2016" name="Environ. Microbiol.">
        <title>New Methyloceanibacter diversity from North Sea sediments includes methanotroph containing solely the soluble methane monooxygenase.</title>
        <authorList>
            <person name="Vekeman B."/>
            <person name="Kerckhof F.M."/>
            <person name="Cremers G."/>
            <person name="de Vos P."/>
            <person name="Vandamme P."/>
            <person name="Boon N."/>
            <person name="Op den Camp H.J."/>
            <person name="Heylen K."/>
        </authorList>
    </citation>
    <scope>NUCLEOTIDE SEQUENCE [LARGE SCALE GENOMIC DNA]</scope>
    <source>
        <strain evidence="3 4">R-67174</strain>
    </source>
</reference>
<dbReference type="Proteomes" id="UP000094501">
    <property type="component" value="Unassembled WGS sequence"/>
</dbReference>
<comment type="caution">
    <text evidence="3">The sequence shown here is derived from an EMBL/GenBank/DDBJ whole genome shotgun (WGS) entry which is preliminary data.</text>
</comment>
<dbReference type="PANTHER" id="PTHR37813:SF1">
    <property type="entry name" value="FELS-2 PROPHAGE PROTEIN"/>
    <property type="match status" value="1"/>
</dbReference>
<evidence type="ECO:0000256" key="1">
    <source>
        <dbReference type="ARBA" id="ARBA00022612"/>
    </source>
</evidence>
<gene>
    <name evidence="3" type="ORF">AUC68_07060</name>
</gene>
<dbReference type="Pfam" id="PF10145">
    <property type="entry name" value="PhageMin_Tail"/>
    <property type="match status" value="1"/>
</dbReference>
<keyword evidence="1" id="KW-1188">Viral release from host cell</keyword>
<dbReference type="RefSeq" id="WP_069437644.1">
    <property type="nucleotide sequence ID" value="NZ_LPWG01000012.1"/>
</dbReference>
<organism evidence="3 4">
    <name type="scientific">Methyloceanibacter methanicus</name>
    <dbReference type="NCBI Taxonomy" id="1774968"/>
    <lineage>
        <taxon>Bacteria</taxon>
        <taxon>Pseudomonadati</taxon>
        <taxon>Pseudomonadota</taxon>
        <taxon>Alphaproteobacteria</taxon>
        <taxon>Hyphomicrobiales</taxon>
        <taxon>Hyphomicrobiaceae</taxon>
        <taxon>Methyloceanibacter</taxon>
    </lineage>
</organism>
<dbReference type="PANTHER" id="PTHR37813">
    <property type="entry name" value="FELS-2 PROPHAGE PROTEIN"/>
    <property type="match status" value="1"/>
</dbReference>